<evidence type="ECO:0000256" key="1">
    <source>
        <dbReference type="SAM" id="MobiDB-lite"/>
    </source>
</evidence>
<feature type="compositionally biased region" description="Polar residues" evidence="1">
    <location>
        <begin position="191"/>
        <end position="209"/>
    </location>
</feature>
<organism evidence="2 3">
    <name type="scientific">Homarus americanus</name>
    <name type="common">American lobster</name>
    <dbReference type="NCBI Taxonomy" id="6706"/>
    <lineage>
        <taxon>Eukaryota</taxon>
        <taxon>Metazoa</taxon>
        <taxon>Ecdysozoa</taxon>
        <taxon>Arthropoda</taxon>
        <taxon>Crustacea</taxon>
        <taxon>Multicrustacea</taxon>
        <taxon>Malacostraca</taxon>
        <taxon>Eumalacostraca</taxon>
        <taxon>Eucarida</taxon>
        <taxon>Decapoda</taxon>
        <taxon>Pleocyemata</taxon>
        <taxon>Astacidea</taxon>
        <taxon>Nephropoidea</taxon>
        <taxon>Nephropidae</taxon>
        <taxon>Homarus</taxon>
    </lineage>
</organism>
<dbReference type="CDD" id="cd00303">
    <property type="entry name" value="retropepsin_like"/>
    <property type="match status" value="1"/>
</dbReference>
<evidence type="ECO:0000313" key="3">
    <source>
        <dbReference type="Proteomes" id="UP000747542"/>
    </source>
</evidence>
<reference evidence="2" key="1">
    <citation type="journal article" date="2021" name="Sci. Adv.">
        <title>The American lobster genome reveals insights on longevity, neural, and immune adaptations.</title>
        <authorList>
            <person name="Polinski J.M."/>
            <person name="Zimin A.V."/>
            <person name="Clark K.F."/>
            <person name="Kohn A.B."/>
            <person name="Sadowski N."/>
            <person name="Timp W."/>
            <person name="Ptitsyn A."/>
            <person name="Khanna P."/>
            <person name="Romanova D.Y."/>
            <person name="Williams P."/>
            <person name="Greenwood S.J."/>
            <person name="Moroz L.L."/>
            <person name="Walt D.R."/>
            <person name="Bodnar A.G."/>
        </authorList>
    </citation>
    <scope>NUCLEOTIDE SEQUENCE</scope>
    <source>
        <strain evidence="2">GMGI-L3</strain>
    </source>
</reference>
<dbReference type="EMBL" id="JAHLQT010023139">
    <property type="protein sequence ID" value="KAG7166041.1"/>
    <property type="molecule type" value="Genomic_DNA"/>
</dbReference>
<comment type="caution">
    <text evidence="2">The sequence shown here is derived from an EMBL/GenBank/DDBJ whole genome shotgun (WGS) entry which is preliminary data.</text>
</comment>
<name>A0A8J5MWB1_HOMAM</name>
<dbReference type="Gene3D" id="2.40.70.10">
    <property type="entry name" value="Acid Proteases"/>
    <property type="match status" value="1"/>
</dbReference>
<gene>
    <name evidence="2" type="ORF">Hamer_G011978</name>
</gene>
<accession>A0A8J5MWB1</accession>
<dbReference type="AlphaFoldDB" id="A0A8J5MWB1"/>
<keyword evidence="3" id="KW-1185">Reference proteome</keyword>
<proteinExistence type="predicted"/>
<dbReference type="InterPro" id="IPR021109">
    <property type="entry name" value="Peptidase_aspartic_dom_sf"/>
</dbReference>
<sequence>MSPRVSWRRCKERRREPRVSMPMFLEEFPTAVSPCRPSCLSVRTHSSPYPIQGKEVAALIHTATHISLMSASLVHELGVRQEVLPDTSVPPSPLTAGQYCYLICHFKVQGRRGWWRKAEICGTILQGSKHVTQLHVARDLPADLVLGVDFLKKAQVQVSFPENAITLPSGNQETKVSFLTSKEMNQHQRRSSNAANTPSNKTRAYSSNY</sequence>
<dbReference type="Proteomes" id="UP000747542">
    <property type="component" value="Unassembled WGS sequence"/>
</dbReference>
<feature type="region of interest" description="Disordered" evidence="1">
    <location>
        <begin position="185"/>
        <end position="209"/>
    </location>
</feature>
<protein>
    <submittedName>
        <fullName evidence="2">Uncharacterized protein</fullName>
    </submittedName>
</protein>
<evidence type="ECO:0000313" key="2">
    <source>
        <dbReference type="EMBL" id="KAG7166041.1"/>
    </source>
</evidence>